<protein>
    <submittedName>
        <fullName evidence="1">Uncharacterized protein</fullName>
    </submittedName>
</protein>
<comment type="caution">
    <text evidence="1">The sequence shown here is derived from an EMBL/GenBank/DDBJ whole genome shotgun (WGS) entry which is preliminary data.</text>
</comment>
<accession>A0AAE1F6C2</accession>
<reference evidence="1" key="1">
    <citation type="submission" date="2023-10" db="EMBL/GenBank/DDBJ databases">
        <title>Genome assemblies of two species of porcelain crab, Petrolisthes cinctipes and Petrolisthes manimaculis (Anomura: Porcellanidae).</title>
        <authorList>
            <person name="Angst P."/>
        </authorList>
    </citation>
    <scope>NUCLEOTIDE SEQUENCE</scope>
    <source>
        <strain evidence="1">PB745_01</strain>
        <tissue evidence="1">Gill</tissue>
    </source>
</reference>
<sequence length="45" mass="5106">MASVTSKELIKRLKSEGWNLSEEGVDNILEGNNFNFHQATQEILN</sequence>
<dbReference type="AlphaFoldDB" id="A0AAE1F6C2"/>
<dbReference type="Proteomes" id="UP001286313">
    <property type="component" value="Unassembled WGS sequence"/>
</dbReference>
<dbReference type="EMBL" id="JAWQEG010003099">
    <property type="protein sequence ID" value="KAK3867987.1"/>
    <property type="molecule type" value="Genomic_DNA"/>
</dbReference>
<keyword evidence="2" id="KW-1185">Reference proteome</keyword>
<feature type="non-terminal residue" evidence="1">
    <location>
        <position position="45"/>
    </location>
</feature>
<gene>
    <name evidence="1" type="ORF">Pcinc_026602</name>
</gene>
<evidence type="ECO:0000313" key="1">
    <source>
        <dbReference type="EMBL" id="KAK3867987.1"/>
    </source>
</evidence>
<organism evidence="1 2">
    <name type="scientific">Petrolisthes cinctipes</name>
    <name type="common">Flat porcelain crab</name>
    <dbReference type="NCBI Taxonomy" id="88211"/>
    <lineage>
        <taxon>Eukaryota</taxon>
        <taxon>Metazoa</taxon>
        <taxon>Ecdysozoa</taxon>
        <taxon>Arthropoda</taxon>
        <taxon>Crustacea</taxon>
        <taxon>Multicrustacea</taxon>
        <taxon>Malacostraca</taxon>
        <taxon>Eumalacostraca</taxon>
        <taxon>Eucarida</taxon>
        <taxon>Decapoda</taxon>
        <taxon>Pleocyemata</taxon>
        <taxon>Anomura</taxon>
        <taxon>Galatheoidea</taxon>
        <taxon>Porcellanidae</taxon>
        <taxon>Petrolisthes</taxon>
    </lineage>
</organism>
<name>A0AAE1F6C2_PETCI</name>
<evidence type="ECO:0000313" key="2">
    <source>
        <dbReference type="Proteomes" id="UP001286313"/>
    </source>
</evidence>
<proteinExistence type="predicted"/>